<dbReference type="SUPFAM" id="SSF51197">
    <property type="entry name" value="Clavaminate synthase-like"/>
    <property type="match status" value="1"/>
</dbReference>
<protein>
    <submittedName>
        <fullName evidence="1">Uncharacterized protein</fullName>
    </submittedName>
</protein>
<keyword evidence="2" id="KW-1185">Reference proteome</keyword>
<evidence type="ECO:0000313" key="1">
    <source>
        <dbReference type="EMBL" id="PWF45434.1"/>
    </source>
</evidence>
<organism evidence="1 2">
    <name type="scientific">Massilia glaciei</name>
    <dbReference type="NCBI Taxonomy" id="1524097"/>
    <lineage>
        <taxon>Bacteria</taxon>
        <taxon>Pseudomonadati</taxon>
        <taxon>Pseudomonadota</taxon>
        <taxon>Betaproteobacteria</taxon>
        <taxon>Burkholderiales</taxon>
        <taxon>Oxalobacteraceae</taxon>
        <taxon>Telluria group</taxon>
        <taxon>Massilia</taxon>
    </lineage>
</organism>
<dbReference type="Gene3D" id="2.60.120.620">
    <property type="entry name" value="q2cbj1_9rhob like domain"/>
    <property type="match status" value="1"/>
</dbReference>
<proteinExistence type="predicted"/>
<dbReference type="AlphaFoldDB" id="A0A2U2HHQ3"/>
<dbReference type="EMBL" id="PXWF02000254">
    <property type="protein sequence ID" value="PWF45434.1"/>
    <property type="molecule type" value="Genomic_DNA"/>
</dbReference>
<gene>
    <name evidence="1" type="ORF">C7C56_017655</name>
</gene>
<dbReference type="OrthoDB" id="9791262at2"/>
<dbReference type="Proteomes" id="UP000241421">
    <property type="component" value="Unassembled WGS sequence"/>
</dbReference>
<sequence length="133" mass="15214">MRVIPRSHVEGTAGYSDYEPALGESVFPTEICKPQRDDDRAVYLELAPNQASLHDARIQHGSEANNSDQRRCGWTLRFCSTRSRFAEASWDGAHQVYLAQGVDHAGNRYAEPGRAYPEVLERRLDTRRYRHSH</sequence>
<reference evidence="1 2" key="1">
    <citation type="submission" date="2018-04" db="EMBL/GenBank/DDBJ databases">
        <title>Massilia violaceinigra sp. nov., a novel purple-pigmented bacterium isolated from Tianshan glacier, Xinjiang, China.</title>
        <authorList>
            <person name="Wang H."/>
        </authorList>
    </citation>
    <scope>NUCLEOTIDE SEQUENCE [LARGE SCALE GENOMIC DNA]</scope>
    <source>
        <strain evidence="1 2">B448-2</strain>
    </source>
</reference>
<name>A0A2U2HHQ3_9BURK</name>
<accession>A0A2U2HHQ3</accession>
<comment type="caution">
    <text evidence="1">The sequence shown here is derived from an EMBL/GenBank/DDBJ whole genome shotgun (WGS) entry which is preliminary data.</text>
</comment>
<evidence type="ECO:0000313" key="2">
    <source>
        <dbReference type="Proteomes" id="UP000241421"/>
    </source>
</evidence>